<protein>
    <submittedName>
        <fullName evidence="1">Uncharacterized protein</fullName>
    </submittedName>
</protein>
<evidence type="ECO:0000313" key="1">
    <source>
        <dbReference type="EMBL" id="MBX19754.1"/>
    </source>
</evidence>
<accession>A0A2P2LP59</accession>
<dbReference type="AlphaFoldDB" id="A0A2P2LP59"/>
<organism evidence="1">
    <name type="scientific">Rhizophora mucronata</name>
    <name type="common">Asiatic mangrove</name>
    <dbReference type="NCBI Taxonomy" id="61149"/>
    <lineage>
        <taxon>Eukaryota</taxon>
        <taxon>Viridiplantae</taxon>
        <taxon>Streptophyta</taxon>
        <taxon>Embryophyta</taxon>
        <taxon>Tracheophyta</taxon>
        <taxon>Spermatophyta</taxon>
        <taxon>Magnoliopsida</taxon>
        <taxon>eudicotyledons</taxon>
        <taxon>Gunneridae</taxon>
        <taxon>Pentapetalae</taxon>
        <taxon>rosids</taxon>
        <taxon>fabids</taxon>
        <taxon>Malpighiales</taxon>
        <taxon>Rhizophoraceae</taxon>
        <taxon>Rhizophora</taxon>
    </lineage>
</organism>
<proteinExistence type="predicted"/>
<dbReference type="EMBL" id="GGEC01039270">
    <property type="protein sequence ID" value="MBX19754.1"/>
    <property type="molecule type" value="Transcribed_RNA"/>
</dbReference>
<reference evidence="1" key="1">
    <citation type="submission" date="2018-02" db="EMBL/GenBank/DDBJ databases">
        <title>Rhizophora mucronata_Transcriptome.</title>
        <authorList>
            <person name="Meera S.P."/>
            <person name="Sreeshan A."/>
            <person name="Augustine A."/>
        </authorList>
    </citation>
    <scope>NUCLEOTIDE SEQUENCE</scope>
    <source>
        <tissue evidence="1">Leaf</tissue>
    </source>
</reference>
<sequence length="47" mass="5549">MNKYELQTKPRTLAYSQSLLITLSRHPFPISKPRNLCQWCDRNEALS</sequence>
<name>A0A2P2LP59_RHIMU</name>